<feature type="region of interest" description="Disordered" evidence="1">
    <location>
        <begin position="216"/>
        <end position="235"/>
    </location>
</feature>
<comment type="caution">
    <text evidence="2">The sequence shown here is derived from an EMBL/GenBank/DDBJ whole genome shotgun (WGS) entry which is preliminary data.</text>
</comment>
<gene>
    <name evidence="2" type="ORF">GPM918_LOCUS5694</name>
    <name evidence="3" type="ORF">SRO942_LOCUS5692</name>
</gene>
<name>A0A813VZP5_9BILA</name>
<feature type="region of interest" description="Disordered" evidence="1">
    <location>
        <begin position="53"/>
        <end position="82"/>
    </location>
</feature>
<protein>
    <submittedName>
        <fullName evidence="2">Uncharacterized protein</fullName>
    </submittedName>
</protein>
<dbReference type="EMBL" id="CAJNOQ010000837">
    <property type="protein sequence ID" value="CAF0843597.1"/>
    <property type="molecule type" value="Genomic_DNA"/>
</dbReference>
<evidence type="ECO:0000313" key="2">
    <source>
        <dbReference type="EMBL" id="CAF0843597.1"/>
    </source>
</evidence>
<evidence type="ECO:0000313" key="4">
    <source>
        <dbReference type="Proteomes" id="UP000663829"/>
    </source>
</evidence>
<dbReference type="EMBL" id="CAJOBC010000836">
    <property type="protein sequence ID" value="CAF3630980.1"/>
    <property type="molecule type" value="Genomic_DNA"/>
</dbReference>
<dbReference type="Proteomes" id="UP000681722">
    <property type="component" value="Unassembled WGS sequence"/>
</dbReference>
<proteinExistence type="predicted"/>
<feature type="region of interest" description="Disordered" evidence="1">
    <location>
        <begin position="261"/>
        <end position="319"/>
    </location>
</feature>
<reference evidence="2" key="1">
    <citation type="submission" date="2021-02" db="EMBL/GenBank/DDBJ databases">
        <authorList>
            <person name="Nowell W R."/>
        </authorList>
    </citation>
    <scope>NUCLEOTIDE SEQUENCE</scope>
</reference>
<dbReference type="Proteomes" id="UP000663829">
    <property type="component" value="Unassembled WGS sequence"/>
</dbReference>
<feature type="compositionally biased region" description="Low complexity" evidence="1">
    <location>
        <begin position="53"/>
        <end position="66"/>
    </location>
</feature>
<evidence type="ECO:0000256" key="1">
    <source>
        <dbReference type="SAM" id="MobiDB-lite"/>
    </source>
</evidence>
<accession>A0A813VZP5</accession>
<dbReference type="OrthoDB" id="10027393at2759"/>
<dbReference type="AlphaFoldDB" id="A0A813VZP5"/>
<organism evidence="2 4">
    <name type="scientific">Didymodactylos carnosus</name>
    <dbReference type="NCBI Taxonomy" id="1234261"/>
    <lineage>
        <taxon>Eukaryota</taxon>
        <taxon>Metazoa</taxon>
        <taxon>Spiralia</taxon>
        <taxon>Gnathifera</taxon>
        <taxon>Rotifera</taxon>
        <taxon>Eurotatoria</taxon>
        <taxon>Bdelloidea</taxon>
        <taxon>Philodinida</taxon>
        <taxon>Philodinidae</taxon>
        <taxon>Didymodactylos</taxon>
    </lineage>
</organism>
<sequence>MHEKKKKFKFPTKWLLPMTKRDKKSIKEDGKIVVQPVFVSVNQNTDVRTKTPSLPFFAPLSPSPQRSRPRLTKRKNDVLPTDAPSNIRRAVESSIDMSQKYKFNTLVTPKRTEPTIRKLFYSDDDLSLDALKCDTILKILEPSVIKTYPEQDKYIYRSNQNTVLNKSNDMNISNLSNECIIDYPHEINKAPQFEYFNERFNDLTFSMFQMNCSSSSLVNNSDGSPPTLSQTSSTSDQNMVLLDSELNECFNKLLKNTIERPTTTRSVSRETLSTTDGLSLVSYEQPTTVSNNDIHDSGNGSSPISDETENNNPSRHTTPLYCTNSRARSVDSLLRTTENDKTRRYIPNTIKKNTNQMFAKQKSTKSNNNIVFQSRSVQQQKEKQLCTSTFNLEKSGLKRVSATLYKFSPIENKNDDRFLCEQSVDSFSQYQTSMQQLFVEELPQSKNQYQNVVVTSTTNVRSLPKQHRLLSTIKQHVKKCFSDKPSAESLKNLKRQNDKKQSTAPPANLITMQEFSGKLDASICNTVYRGFERETLHTDDEIDN</sequence>
<keyword evidence="4" id="KW-1185">Reference proteome</keyword>
<evidence type="ECO:0000313" key="3">
    <source>
        <dbReference type="EMBL" id="CAF3630980.1"/>
    </source>
</evidence>